<dbReference type="AlphaFoldDB" id="A0AAD6VDR5"/>
<gene>
    <name evidence="2" type="ORF">GGX14DRAFT_453179</name>
</gene>
<dbReference type="Proteomes" id="UP001219525">
    <property type="component" value="Unassembled WGS sequence"/>
</dbReference>
<evidence type="ECO:0000313" key="2">
    <source>
        <dbReference type="EMBL" id="KAJ7209801.1"/>
    </source>
</evidence>
<evidence type="ECO:0000313" key="3">
    <source>
        <dbReference type="Proteomes" id="UP001219525"/>
    </source>
</evidence>
<feature type="region of interest" description="Disordered" evidence="1">
    <location>
        <begin position="1"/>
        <end position="77"/>
    </location>
</feature>
<reference evidence="2" key="1">
    <citation type="submission" date="2023-03" db="EMBL/GenBank/DDBJ databases">
        <title>Massive genome expansion in bonnet fungi (Mycena s.s.) driven by repeated elements and novel gene families across ecological guilds.</title>
        <authorList>
            <consortium name="Lawrence Berkeley National Laboratory"/>
            <person name="Harder C.B."/>
            <person name="Miyauchi S."/>
            <person name="Viragh M."/>
            <person name="Kuo A."/>
            <person name="Thoen E."/>
            <person name="Andreopoulos B."/>
            <person name="Lu D."/>
            <person name="Skrede I."/>
            <person name="Drula E."/>
            <person name="Henrissat B."/>
            <person name="Morin E."/>
            <person name="Kohler A."/>
            <person name="Barry K."/>
            <person name="LaButti K."/>
            <person name="Morin E."/>
            <person name="Salamov A."/>
            <person name="Lipzen A."/>
            <person name="Mereny Z."/>
            <person name="Hegedus B."/>
            <person name="Baldrian P."/>
            <person name="Stursova M."/>
            <person name="Weitz H."/>
            <person name="Taylor A."/>
            <person name="Grigoriev I.V."/>
            <person name="Nagy L.G."/>
            <person name="Martin F."/>
            <person name="Kauserud H."/>
        </authorList>
    </citation>
    <scope>NUCLEOTIDE SEQUENCE</scope>
    <source>
        <strain evidence="2">9144</strain>
    </source>
</reference>
<feature type="compositionally biased region" description="Polar residues" evidence="1">
    <location>
        <begin position="292"/>
        <end position="302"/>
    </location>
</feature>
<name>A0AAD6VDR5_9AGAR</name>
<keyword evidence="3" id="KW-1185">Reference proteome</keyword>
<feature type="non-terminal residue" evidence="2">
    <location>
        <position position="588"/>
    </location>
</feature>
<feature type="region of interest" description="Disordered" evidence="1">
    <location>
        <begin position="292"/>
        <end position="314"/>
    </location>
</feature>
<feature type="compositionally biased region" description="Gly residues" evidence="1">
    <location>
        <begin position="29"/>
        <end position="53"/>
    </location>
</feature>
<dbReference type="EMBL" id="JARJCW010000030">
    <property type="protein sequence ID" value="KAJ7209801.1"/>
    <property type="molecule type" value="Genomic_DNA"/>
</dbReference>
<evidence type="ECO:0000256" key="1">
    <source>
        <dbReference type="SAM" id="MobiDB-lite"/>
    </source>
</evidence>
<proteinExistence type="predicted"/>
<protein>
    <submittedName>
        <fullName evidence="2">Uncharacterized protein</fullName>
    </submittedName>
</protein>
<feature type="region of interest" description="Disordered" evidence="1">
    <location>
        <begin position="250"/>
        <end position="280"/>
    </location>
</feature>
<comment type="caution">
    <text evidence="2">The sequence shown here is derived from an EMBL/GenBank/DDBJ whole genome shotgun (WGS) entry which is preliminary data.</text>
</comment>
<accession>A0AAD6VDR5</accession>
<feature type="compositionally biased region" description="Basic and acidic residues" evidence="1">
    <location>
        <begin position="267"/>
        <end position="276"/>
    </location>
</feature>
<sequence length="588" mass="66129">VAYSSNVLRPYMEQVDAHAEQQRTAPGPGLVGNGAPGPEGGGPNDDGGGGPGDPGDKRPREEPDGEQSPSKRGKFDPASVAFNESYSLDIKEALRLLSVSLGKPSLPETLWKDILLDRFVDLDVIVANRFATEPDEPHRLLLGDHQLEIKKSKVVSRVSNHGEWILAFRTYERAVNFAFKYRRDELETYGNYIQDLFASWHPSLHHRIINYDRAARNLIGQSHSLLFSDTQRLRACENAHLSVGGIFSLSGSSQRPDSKGKDKRPSRRTEDGEICRNYHGGRYTNTLASDAKVRTQSGSVPTRSAMPRESPSTLSTRFEVAAPKYAQLFAHVEDQSNASDACYLPQHMRGFGWRENEPVSYSRTARYTETDKPLPRPSVIRVDRLESLLSRHPNQPFVHSVLVGLREGFWPWMDTHHSNGYPLTSDNAFVPPAADRERDFISSQRNVEVSKGRFSLTFGSELLPGMYSTPVIAVPKPHTDDLRLMSHQSYGEFAQNTMVDGPQTKGPRLDTMQQFLPALLLFRRQHPGTRVVMWKSDVAEVFRLMPWLRRTYRLRPRSQQADRTGRFSATSTGAPRSAIVALHDYGRR</sequence>
<organism evidence="2 3">
    <name type="scientific">Mycena pura</name>
    <dbReference type="NCBI Taxonomy" id="153505"/>
    <lineage>
        <taxon>Eukaryota</taxon>
        <taxon>Fungi</taxon>
        <taxon>Dikarya</taxon>
        <taxon>Basidiomycota</taxon>
        <taxon>Agaricomycotina</taxon>
        <taxon>Agaricomycetes</taxon>
        <taxon>Agaricomycetidae</taxon>
        <taxon>Agaricales</taxon>
        <taxon>Marasmiineae</taxon>
        <taxon>Mycenaceae</taxon>
        <taxon>Mycena</taxon>
    </lineage>
</organism>